<evidence type="ECO:0000313" key="2">
    <source>
        <dbReference type="Proteomes" id="UP001283361"/>
    </source>
</evidence>
<evidence type="ECO:0000313" key="1">
    <source>
        <dbReference type="EMBL" id="KAK3771388.1"/>
    </source>
</evidence>
<dbReference type="Proteomes" id="UP001283361">
    <property type="component" value="Unassembled WGS sequence"/>
</dbReference>
<name>A0AAE1DJ76_9GAST</name>
<gene>
    <name evidence="1" type="ORF">RRG08_050439</name>
</gene>
<reference evidence="1" key="1">
    <citation type="journal article" date="2023" name="G3 (Bethesda)">
        <title>A reference genome for the long-term kleptoplast-retaining sea slug Elysia crispata morphotype clarki.</title>
        <authorList>
            <person name="Eastman K.E."/>
            <person name="Pendleton A.L."/>
            <person name="Shaikh M.A."/>
            <person name="Suttiyut T."/>
            <person name="Ogas R."/>
            <person name="Tomko P."/>
            <person name="Gavelis G."/>
            <person name="Widhalm J.R."/>
            <person name="Wisecaver J.H."/>
        </authorList>
    </citation>
    <scope>NUCLEOTIDE SEQUENCE</scope>
    <source>
        <strain evidence="1">ECLA1</strain>
    </source>
</reference>
<dbReference type="AlphaFoldDB" id="A0AAE1DJ76"/>
<comment type="caution">
    <text evidence="1">The sequence shown here is derived from an EMBL/GenBank/DDBJ whole genome shotgun (WGS) entry which is preliminary data.</text>
</comment>
<sequence>MVEELIHILNSSIITPRPARLTSRKIDHFLWQTIPVRKKESHQHYEAPSEREKERHMRVLELAISLASVYTDQPLGQSIGGGEPHWSLSLPETVELGRQRDREVTS</sequence>
<keyword evidence="2" id="KW-1185">Reference proteome</keyword>
<dbReference type="EMBL" id="JAWDGP010003742">
    <property type="protein sequence ID" value="KAK3771388.1"/>
    <property type="molecule type" value="Genomic_DNA"/>
</dbReference>
<proteinExistence type="predicted"/>
<accession>A0AAE1DJ76</accession>
<organism evidence="1 2">
    <name type="scientific">Elysia crispata</name>
    <name type="common">lettuce slug</name>
    <dbReference type="NCBI Taxonomy" id="231223"/>
    <lineage>
        <taxon>Eukaryota</taxon>
        <taxon>Metazoa</taxon>
        <taxon>Spiralia</taxon>
        <taxon>Lophotrochozoa</taxon>
        <taxon>Mollusca</taxon>
        <taxon>Gastropoda</taxon>
        <taxon>Heterobranchia</taxon>
        <taxon>Euthyneura</taxon>
        <taxon>Panpulmonata</taxon>
        <taxon>Sacoglossa</taxon>
        <taxon>Placobranchoidea</taxon>
        <taxon>Plakobranchidae</taxon>
        <taxon>Elysia</taxon>
    </lineage>
</organism>
<protein>
    <submittedName>
        <fullName evidence="1">Uncharacterized protein</fullName>
    </submittedName>
</protein>